<proteinExistence type="predicted"/>
<dbReference type="InterPro" id="IPR039471">
    <property type="entry name" value="CXorf65-like"/>
</dbReference>
<dbReference type="Proteomes" id="UP000694397">
    <property type="component" value="Chromosome 17"/>
</dbReference>
<reference evidence="1 2" key="1">
    <citation type="submission" date="2019-04" db="EMBL/GenBank/DDBJ databases">
        <authorList>
            <consortium name="Wellcome Sanger Institute Data Sharing"/>
        </authorList>
    </citation>
    <scope>NUCLEOTIDE SEQUENCE [LARGE SCALE GENOMIC DNA]</scope>
</reference>
<evidence type="ECO:0000313" key="2">
    <source>
        <dbReference type="Proteomes" id="UP000694397"/>
    </source>
</evidence>
<sequence>QDVRERGDREGGVYKKTSPEHIDLLDTTGELANLSERELSTDPAGSVLRDRHSYVLIRVTRSEGAVGCKYEPLLYDLDKSHPSLAGKAALTAAP</sequence>
<dbReference type="AlphaFoldDB" id="A0A8C9SVD0"/>
<name>A0A8C9SVD0_SCLFO</name>
<evidence type="ECO:0000313" key="1">
    <source>
        <dbReference type="Ensembl" id="ENSSFOP00015038397.1"/>
    </source>
</evidence>
<dbReference type="Ensembl" id="ENSSFOT00015076796.1">
    <property type="protein sequence ID" value="ENSSFOP00015038397.1"/>
    <property type="gene ID" value="ENSSFOG00015032423.1"/>
</dbReference>
<dbReference type="PANTHER" id="PTHR33887:SF1">
    <property type="entry name" value="GENE 867-RELATED"/>
    <property type="match status" value="1"/>
</dbReference>
<dbReference type="GeneTree" id="ENSGT00940000178089"/>
<keyword evidence="2" id="KW-1185">Reference proteome</keyword>
<reference evidence="1" key="3">
    <citation type="submission" date="2025-09" db="UniProtKB">
        <authorList>
            <consortium name="Ensembl"/>
        </authorList>
    </citation>
    <scope>IDENTIFICATION</scope>
</reference>
<protein>
    <submittedName>
        <fullName evidence="1">Uncharacterized protein</fullName>
    </submittedName>
</protein>
<reference evidence="1" key="2">
    <citation type="submission" date="2025-08" db="UniProtKB">
        <authorList>
            <consortium name="Ensembl"/>
        </authorList>
    </citation>
    <scope>IDENTIFICATION</scope>
</reference>
<dbReference type="Pfam" id="PF15874">
    <property type="entry name" value="Il2rg"/>
    <property type="match status" value="1"/>
</dbReference>
<accession>A0A8C9SVD0</accession>
<dbReference type="PANTHER" id="PTHR33887">
    <property type="entry name" value="PB1 DOMAIN-CONTAINING PROTEIN"/>
    <property type="match status" value="1"/>
</dbReference>
<dbReference type="OrthoDB" id="2109241at2759"/>
<organism evidence="1 2">
    <name type="scientific">Scleropages formosus</name>
    <name type="common">Asian bonytongue</name>
    <name type="synonym">Osteoglossum formosum</name>
    <dbReference type="NCBI Taxonomy" id="113540"/>
    <lineage>
        <taxon>Eukaryota</taxon>
        <taxon>Metazoa</taxon>
        <taxon>Chordata</taxon>
        <taxon>Craniata</taxon>
        <taxon>Vertebrata</taxon>
        <taxon>Euteleostomi</taxon>
        <taxon>Actinopterygii</taxon>
        <taxon>Neopterygii</taxon>
        <taxon>Teleostei</taxon>
        <taxon>Osteoglossocephala</taxon>
        <taxon>Osteoglossomorpha</taxon>
        <taxon>Osteoglossiformes</taxon>
        <taxon>Osteoglossidae</taxon>
        <taxon>Scleropages</taxon>
    </lineage>
</organism>